<dbReference type="PROSITE" id="PS51462">
    <property type="entry name" value="NUDIX"/>
    <property type="match status" value="1"/>
</dbReference>
<dbReference type="EMBL" id="RSEC01000058">
    <property type="protein sequence ID" value="RSD13802.1"/>
    <property type="molecule type" value="Genomic_DNA"/>
</dbReference>
<dbReference type="Gene3D" id="3.90.79.10">
    <property type="entry name" value="Nucleoside Triphosphate Pyrophosphohydrolase"/>
    <property type="match status" value="1"/>
</dbReference>
<proteinExistence type="inferred from homology"/>
<keyword evidence="7" id="KW-1185">Reference proteome</keyword>
<organism evidence="6 7">
    <name type="scientific">Amycolatopsis eburnea</name>
    <dbReference type="NCBI Taxonomy" id="2267691"/>
    <lineage>
        <taxon>Bacteria</taxon>
        <taxon>Bacillati</taxon>
        <taxon>Actinomycetota</taxon>
        <taxon>Actinomycetes</taxon>
        <taxon>Pseudonocardiales</taxon>
        <taxon>Pseudonocardiaceae</taxon>
        <taxon>Amycolatopsis</taxon>
    </lineage>
</organism>
<evidence type="ECO:0000256" key="4">
    <source>
        <dbReference type="RuleBase" id="RU003476"/>
    </source>
</evidence>
<gene>
    <name evidence="6" type="ORF">EIY87_29400</name>
</gene>
<comment type="caution">
    <text evidence="6">The sequence shown here is derived from an EMBL/GenBank/DDBJ whole genome shotgun (WGS) entry which is preliminary data.</text>
</comment>
<reference evidence="6 7" key="1">
    <citation type="submission" date="2018-12" db="EMBL/GenBank/DDBJ databases">
        <title>Amycolatopsis eburnea sp. nov. actinomycete associate with arbuscular mycorrhiza fungal spore.</title>
        <authorList>
            <person name="Lumyong S."/>
            <person name="Chaiya L."/>
        </authorList>
    </citation>
    <scope>NUCLEOTIDE SEQUENCE [LARGE SCALE GENOMIC DNA]</scope>
    <source>
        <strain evidence="6 7">GLM-1</strain>
    </source>
</reference>
<feature type="domain" description="Nudix hydrolase" evidence="5">
    <location>
        <begin position="2"/>
        <end position="130"/>
    </location>
</feature>
<dbReference type="PROSITE" id="PS00893">
    <property type="entry name" value="NUDIX_BOX"/>
    <property type="match status" value="1"/>
</dbReference>
<evidence type="ECO:0000313" key="7">
    <source>
        <dbReference type="Proteomes" id="UP000267081"/>
    </source>
</evidence>
<dbReference type="CDD" id="cd02883">
    <property type="entry name" value="NUDIX_Hydrolase"/>
    <property type="match status" value="1"/>
</dbReference>
<dbReference type="OrthoDB" id="9804442at2"/>
<dbReference type="InterPro" id="IPR015797">
    <property type="entry name" value="NUDIX_hydrolase-like_dom_sf"/>
</dbReference>
<comment type="similarity">
    <text evidence="2 4">Belongs to the Nudix hydrolase family.</text>
</comment>
<evidence type="ECO:0000256" key="3">
    <source>
        <dbReference type="ARBA" id="ARBA00022801"/>
    </source>
</evidence>
<name>A0A3R9DWU0_9PSEU</name>
<keyword evidence="3 4" id="KW-0378">Hydrolase</keyword>
<accession>A0A3R9DWU0</accession>
<dbReference type="Proteomes" id="UP000267081">
    <property type="component" value="Unassembled WGS sequence"/>
</dbReference>
<dbReference type="AlphaFoldDB" id="A0A3R9DWU0"/>
<dbReference type="RefSeq" id="WP_125313079.1">
    <property type="nucleotide sequence ID" value="NZ_RSEC01000058.1"/>
</dbReference>
<dbReference type="PANTHER" id="PTHR43046">
    <property type="entry name" value="GDP-MANNOSE MANNOSYL HYDROLASE"/>
    <property type="match status" value="1"/>
</dbReference>
<dbReference type="GO" id="GO:0016787">
    <property type="term" value="F:hydrolase activity"/>
    <property type="evidence" value="ECO:0007669"/>
    <property type="project" value="UniProtKB-KW"/>
</dbReference>
<dbReference type="PRINTS" id="PR00502">
    <property type="entry name" value="NUDIXFAMILY"/>
</dbReference>
<dbReference type="PANTHER" id="PTHR43046:SF14">
    <property type="entry name" value="MUTT_NUDIX FAMILY PROTEIN"/>
    <property type="match status" value="1"/>
</dbReference>
<protein>
    <submittedName>
        <fullName evidence="6">NUDIX hydrolase</fullName>
    </submittedName>
</protein>
<evidence type="ECO:0000256" key="1">
    <source>
        <dbReference type="ARBA" id="ARBA00001946"/>
    </source>
</evidence>
<dbReference type="Pfam" id="PF00293">
    <property type="entry name" value="NUDIX"/>
    <property type="match status" value="1"/>
</dbReference>
<evidence type="ECO:0000259" key="5">
    <source>
        <dbReference type="PROSITE" id="PS51462"/>
    </source>
</evidence>
<evidence type="ECO:0000313" key="6">
    <source>
        <dbReference type="EMBL" id="RSD13802.1"/>
    </source>
</evidence>
<dbReference type="InterPro" id="IPR020476">
    <property type="entry name" value="Nudix_hydrolase"/>
</dbReference>
<comment type="cofactor">
    <cofactor evidence="1">
        <name>Mg(2+)</name>
        <dbReference type="ChEBI" id="CHEBI:18420"/>
    </cofactor>
</comment>
<dbReference type="InterPro" id="IPR020084">
    <property type="entry name" value="NUDIX_hydrolase_CS"/>
</dbReference>
<dbReference type="InterPro" id="IPR000086">
    <property type="entry name" value="NUDIX_hydrolase_dom"/>
</dbReference>
<dbReference type="SUPFAM" id="SSF55811">
    <property type="entry name" value="Nudix"/>
    <property type="match status" value="1"/>
</dbReference>
<evidence type="ECO:0000256" key="2">
    <source>
        <dbReference type="ARBA" id="ARBA00005582"/>
    </source>
</evidence>
<sequence>MTEKHLAYCWIARGERVLFLRRAAGVFRAGQWELPGGTAEPGEPFQTTAVREAAEETGLRVRVTGELGRAEWPDIAGRDLRIHAVVYAAEETGPADVVLNPAEHDDFAWLTRAQALELPLPDHFREVLDR</sequence>